<organism evidence="3 4">
    <name type="scientific">Neoroseomonas lacus</name>
    <dbReference type="NCBI Taxonomy" id="287609"/>
    <lineage>
        <taxon>Bacteria</taxon>
        <taxon>Pseudomonadati</taxon>
        <taxon>Pseudomonadota</taxon>
        <taxon>Alphaproteobacteria</taxon>
        <taxon>Acetobacterales</taxon>
        <taxon>Acetobacteraceae</taxon>
        <taxon>Neoroseomonas</taxon>
    </lineage>
</organism>
<accession>A0A917KN41</accession>
<dbReference type="EMBL" id="BMKW01000006">
    <property type="protein sequence ID" value="GGJ18549.1"/>
    <property type="molecule type" value="Genomic_DNA"/>
</dbReference>
<protein>
    <submittedName>
        <fullName evidence="3">Lactate dehydrogenase</fullName>
    </submittedName>
</protein>
<dbReference type="InterPro" id="IPR043144">
    <property type="entry name" value="Mal/L-sulf/L-lact_DH-like_ah"/>
</dbReference>
<dbReference type="Pfam" id="PF02615">
    <property type="entry name" value="Ldh_2"/>
    <property type="match status" value="1"/>
</dbReference>
<evidence type="ECO:0000313" key="3">
    <source>
        <dbReference type="EMBL" id="GGJ18549.1"/>
    </source>
</evidence>
<dbReference type="Gene3D" id="1.10.1530.10">
    <property type="match status" value="1"/>
</dbReference>
<keyword evidence="4" id="KW-1185">Reference proteome</keyword>
<dbReference type="InterPro" id="IPR003767">
    <property type="entry name" value="Malate/L-lactate_DH-like"/>
</dbReference>
<gene>
    <name evidence="3" type="ORF">GCM10011320_27380</name>
</gene>
<sequence>MTLTESALAALIARAFERHGMSAPNAGLVAAVVAAAERDGAASHGLLRLDGYIATLRSGWVDGRAVPVVTQPAPSILAVNAANGFAQVALAAVRDQATATARSQGLAAVCVSDSHHFAALWPDIEPFAEQGLIALTMVNARGRIVVWGGKRKVLGTNPMAFACPRSDGPPVVWDQASSLRAQGEVLKARVEGRSVPEGIGLDAAGAPTTDPAAILDGGALLPFGGHKGAGIAFMVEVLAAALTGGRFGFQDDSPSFPGAQTSRAGQFLLLIDPARGPGGDVPGRIAALVGVLREAGAQRMPGDERHHRRALALRDGIAIPAAIHAKLLALAGEE</sequence>
<comment type="similarity">
    <text evidence="1">Belongs to the LDH2/MDH2 oxidoreductase family.</text>
</comment>
<reference evidence="3" key="2">
    <citation type="submission" date="2020-09" db="EMBL/GenBank/DDBJ databases">
        <authorList>
            <person name="Sun Q."/>
            <person name="Zhou Y."/>
        </authorList>
    </citation>
    <scope>NUCLEOTIDE SEQUENCE</scope>
    <source>
        <strain evidence="3">CGMCC 1.3617</strain>
    </source>
</reference>
<dbReference type="Proteomes" id="UP000661507">
    <property type="component" value="Unassembled WGS sequence"/>
</dbReference>
<dbReference type="Gene3D" id="3.30.1370.60">
    <property type="entry name" value="Hypothetical oxidoreductase yiak, domain 2"/>
    <property type="match status" value="1"/>
</dbReference>
<dbReference type="PANTHER" id="PTHR11091:SF0">
    <property type="entry name" value="MALATE DEHYDROGENASE"/>
    <property type="match status" value="1"/>
</dbReference>
<dbReference type="GO" id="GO:0016491">
    <property type="term" value="F:oxidoreductase activity"/>
    <property type="evidence" value="ECO:0007669"/>
    <property type="project" value="UniProtKB-KW"/>
</dbReference>
<comment type="caution">
    <text evidence="3">The sequence shown here is derived from an EMBL/GenBank/DDBJ whole genome shotgun (WGS) entry which is preliminary data.</text>
</comment>
<dbReference type="InterPro" id="IPR043143">
    <property type="entry name" value="Mal/L-sulf/L-lact_DH-like_NADP"/>
</dbReference>
<reference evidence="3" key="1">
    <citation type="journal article" date="2014" name="Int. J. Syst. Evol. Microbiol.">
        <title>Complete genome sequence of Corynebacterium casei LMG S-19264T (=DSM 44701T), isolated from a smear-ripened cheese.</title>
        <authorList>
            <consortium name="US DOE Joint Genome Institute (JGI-PGF)"/>
            <person name="Walter F."/>
            <person name="Albersmeier A."/>
            <person name="Kalinowski J."/>
            <person name="Ruckert C."/>
        </authorList>
    </citation>
    <scope>NUCLEOTIDE SEQUENCE</scope>
    <source>
        <strain evidence="3">CGMCC 1.3617</strain>
    </source>
</reference>
<keyword evidence="2" id="KW-0560">Oxidoreductase</keyword>
<evidence type="ECO:0000313" key="4">
    <source>
        <dbReference type="Proteomes" id="UP000661507"/>
    </source>
</evidence>
<evidence type="ECO:0000256" key="2">
    <source>
        <dbReference type="ARBA" id="ARBA00023002"/>
    </source>
</evidence>
<dbReference type="SUPFAM" id="SSF89733">
    <property type="entry name" value="L-sulfolactate dehydrogenase-like"/>
    <property type="match status" value="1"/>
</dbReference>
<dbReference type="PANTHER" id="PTHR11091">
    <property type="entry name" value="OXIDOREDUCTASE-RELATED"/>
    <property type="match status" value="1"/>
</dbReference>
<dbReference type="InterPro" id="IPR036111">
    <property type="entry name" value="Mal/L-sulfo/L-lacto_DH-like_sf"/>
</dbReference>
<dbReference type="AlphaFoldDB" id="A0A917KN41"/>
<evidence type="ECO:0000256" key="1">
    <source>
        <dbReference type="ARBA" id="ARBA00006056"/>
    </source>
</evidence>
<dbReference type="RefSeq" id="WP_229681303.1">
    <property type="nucleotide sequence ID" value="NZ_BMKW01000006.1"/>
</dbReference>
<proteinExistence type="inferred from homology"/>
<name>A0A917KN41_9PROT</name>